<comment type="subcellular location">
    <subcellularLocation>
        <location evidence="1">Endosome</location>
    </subcellularLocation>
</comment>
<keyword evidence="3" id="KW-0967">Endosome</keyword>
<name>A0A5N5TIV3_9CRUS</name>
<evidence type="ECO:0000256" key="3">
    <source>
        <dbReference type="ARBA" id="ARBA00022753"/>
    </source>
</evidence>
<dbReference type="SMART" id="SM00033">
    <property type="entry name" value="CH"/>
    <property type="match status" value="1"/>
</dbReference>
<feature type="compositionally biased region" description="Polar residues" evidence="5">
    <location>
        <begin position="288"/>
        <end position="313"/>
    </location>
</feature>
<dbReference type="InterPro" id="IPR050540">
    <property type="entry name" value="F-actin_Monoox_Mical"/>
</dbReference>
<dbReference type="FunFam" id="1.10.418.10:FF:000023">
    <property type="entry name" value="EH domain-binding protein 1 isoform X1"/>
    <property type="match status" value="1"/>
</dbReference>
<evidence type="ECO:0000313" key="8">
    <source>
        <dbReference type="Proteomes" id="UP000326759"/>
    </source>
</evidence>
<dbReference type="PANTHER" id="PTHR23167">
    <property type="entry name" value="CALPONIN HOMOLOGY DOMAIN-CONTAINING PROTEIN DDB_G0272472-RELATED"/>
    <property type="match status" value="1"/>
</dbReference>
<evidence type="ECO:0000259" key="6">
    <source>
        <dbReference type="PROSITE" id="PS50021"/>
    </source>
</evidence>
<organism evidence="7 8">
    <name type="scientific">Armadillidium nasatum</name>
    <dbReference type="NCBI Taxonomy" id="96803"/>
    <lineage>
        <taxon>Eukaryota</taxon>
        <taxon>Metazoa</taxon>
        <taxon>Ecdysozoa</taxon>
        <taxon>Arthropoda</taxon>
        <taxon>Crustacea</taxon>
        <taxon>Multicrustacea</taxon>
        <taxon>Malacostraca</taxon>
        <taxon>Eumalacostraca</taxon>
        <taxon>Peracarida</taxon>
        <taxon>Isopoda</taxon>
        <taxon>Oniscidea</taxon>
        <taxon>Crinocheta</taxon>
        <taxon>Armadillidiidae</taxon>
        <taxon>Armadillidium</taxon>
    </lineage>
</organism>
<reference evidence="7 8" key="1">
    <citation type="journal article" date="2019" name="PLoS Biol.">
        <title>Sex chromosomes control vertical transmission of feminizing Wolbachia symbionts in an isopod.</title>
        <authorList>
            <person name="Becking T."/>
            <person name="Chebbi M.A."/>
            <person name="Giraud I."/>
            <person name="Moumen B."/>
            <person name="Laverre T."/>
            <person name="Caubet Y."/>
            <person name="Peccoud J."/>
            <person name="Gilbert C."/>
            <person name="Cordaux R."/>
        </authorList>
    </citation>
    <scope>NUCLEOTIDE SEQUENCE [LARGE SCALE GENOMIC DNA]</scope>
    <source>
        <strain evidence="7">ANa2</strain>
        <tissue evidence="7">Whole body excluding digestive tract and cuticle</tissue>
    </source>
</reference>
<dbReference type="AlphaFoldDB" id="A0A5N5TIV3"/>
<dbReference type="EMBL" id="SEYY01001898">
    <property type="protein sequence ID" value="KAB7505050.1"/>
    <property type="molecule type" value="Genomic_DNA"/>
</dbReference>
<proteinExistence type="predicted"/>
<feature type="region of interest" description="Disordered" evidence="5">
    <location>
        <begin position="597"/>
        <end position="646"/>
    </location>
</feature>
<dbReference type="SUPFAM" id="SSF47576">
    <property type="entry name" value="Calponin-homology domain, CH-domain"/>
    <property type="match status" value="1"/>
</dbReference>
<gene>
    <name evidence="7" type="primary">Micall2</name>
    <name evidence="7" type="ORF">Anas_08118</name>
</gene>
<evidence type="ECO:0000313" key="7">
    <source>
        <dbReference type="EMBL" id="KAB7505050.1"/>
    </source>
</evidence>
<keyword evidence="4" id="KW-0175">Coiled coil</keyword>
<evidence type="ECO:0000256" key="4">
    <source>
        <dbReference type="ARBA" id="ARBA00023054"/>
    </source>
</evidence>
<keyword evidence="2" id="KW-0597">Phosphoprotein</keyword>
<comment type="caution">
    <text evidence="7">The sequence shown here is derived from an EMBL/GenBank/DDBJ whole genome shotgun (WGS) entry which is preliminary data.</text>
</comment>
<feature type="compositionally biased region" description="Polar residues" evidence="5">
    <location>
        <begin position="395"/>
        <end position="405"/>
    </location>
</feature>
<dbReference type="Proteomes" id="UP000326759">
    <property type="component" value="Unassembled WGS sequence"/>
</dbReference>
<feature type="compositionally biased region" description="Polar residues" evidence="5">
    <location>
        <begin position="599"/>
        <end position="646"/>
    </location>
</feature>
<sequence>MSSFNNSNINSNIGSSKIQEEILQILSEFDSFLDNVFETPPPPLSAIPLESNPQMDDELMTENVSVFDKELEDKDVCKSNRDPEVTSIVTINHPENFSDSESSYGKFSKDIKLNEAEYSAVVKDNLNKPSLTSNDNIFILKSSNSAAKPKDLDGIFGGREELIDLNVKPKNNSKFNLFSNKKLSNGSRESNDVPSTKIKFTNEAKERSKLDKVGTFQRLFCTSSSKLISDSDEKPKLTKPSGTLSKDQISYPILNETTLNVSLIEDCPNSLCHKVTSSNKNYKKSIEEGNTSSESYSSTPHKITVTDNSSNTEAKSHDCSKMKTGASSVDITQKHKFDDLLKEFNISQARLRPVEKLKGNSHYSDSSPDVGKNTMTSVKCGKNGSSSYRVDKPLQQETSPSHYTSLPSLTISPLKQNEIAFNNNLSVSTGFTSSQMANTNVAHIVEEDTEESHLLLNYLRQLLSSHSAKIAAGIMSVEHRGTKALELWTRRVTEGYDNVCITNMTTSWRDGLAFCALIHHFRPDLIDFKALKPENILENNALAFRIAEQHLGIPALLDAEDMLLTEIPDRLSILTYVSQFYQAFSALGLIGPGGRRSPVSPTATNNAKNSSVITKSTPTKQSSPIIPTSQKAKSISQPPTTLQTKTETGFKTDKDNLDIIGLYKPEIFC</sequence>
<evidence type="ECO:0000256" key="2">
    <source>
        <dbReference type="ARBA" id="ARBA00022553"/>
    </source>
</evidence>
<dbReference type="Gene3D" id="1.10.418.10">
    <property type="entry name" value="Calponin-like domain"/>
    <property type="match status" value="1"/>
</dbReference>
<protein>
    <submittedName>
        <fullName evidence="7">MICAL-like protein 2</fullName>
    </submittedName>
</protein>
<dbReference type="Pfam" id="PF00307">
    <property type="entry name" value="CH"/>
    <property type="match status" value="1"/>
</dbReference>
<dbReference type="OrthoDB" id="10017054at2759"/>
<feature type="compositionally biased region" description="Polar residues" evidence="5">
    <location>
        <begin position="361"/>
        <end position="388"/>
    </location>
</feature>
<accession>A0A5N5TIV3</accession>
<dbReference type="PROSITE" id="PS50021">
    <property type="entry name" value="CH"/>
    <property type="match status" value="1"/>
</dbReference>
<evidence type="ECO:0000256" key="5">
    <source>
        <dbReference type="SAM" id="MobiDB-lite"/>
    </source>
</evidence>
<feature type="domain" description="Calponin-homology (CH)" evidence="6">
    <location>
        <begin position="479"/>
        <end position="585"/>
    </location>
</feature>
<feature type="region of interest" description="Disordered" evidence="5">
    <location>
        <begin position="357"/>
        <end position="405"/>
    </location>
</feature>
<keyword evidence="8" id="KW-1185">Reference proteome</keyword>
<dbReference type="GO" id="GO:0005768">
    <property type="term" value="C:endosome"/>
    <property type="evidence" value="ECO:0007669"/>
    <property type="project" value="UniProtKB-SubCell"/>
</dbReference>
<dbReference type="InterPro" id="IPR001715">
    <property type="entry name" value="CH_dom"/>
</dbReference>
<dbReference type="PANTHER" id="PTHR23167:SF46">
    <property type="entry name" value="EPS15 HOMOLOGY DOMAIN CONTAINING PROTEIN-BINDING PROTEIN 1, ISOFORM F"/>
    <property type="match status" value="1"/>
</dbReference>
<feature type="region of interest" description="Disordered" evidence="5">
    <location>
        <begin position="285"/>
        <end position="325"/>
    </location>
</feature>
<evidence type="ECO:0000256" key="1">
    <source>
        <dbReference type="ARBA" id="ARBA00004177"/>
    </source>
</evidence>
<dbReference type="InterPro" id="IPR036872">
    <property type="entry name" value="CH_dom_sf"/>
</dbReference>